<comment type="caution">
    <text evidence="2">The sequence shown here is derived from an EMBL/GenBank/DDBJ whole genome shotgun (WGS) entry which is preliminary data.</text>
</comment>
<feature type="compositionally biased region" description="Basic and acidic residues" evidence="1">
    <location>
        <begin position="301"/>
        <end position="326"/>
    </location>
</feature>
<evidence type="ECO:0000313" key="2">
    <source>
        <dbReference type="EMBL" id="KAK4500238.1"/>
    </source>
</evidence>
<evidence type="ECO:0000256" key="1">
    <source>
        <dbReference type="SAM" id="MobiDB-lite"/>
    </source>
</evidence>
<dbReference type="Proteomes" id="UP001305779">
    <property type="component" value="Unassembled WGS sequence"/>
</dbReference>
<name>A0ABR0EGA7_ZASCE</name>
<gene>
    <name evidence="2" type="ORF">PRZ48_008427</name>
</gene>
<accession>A0ABR0EGA7</accession>
<organism evidence="2 3">
    <name type="scientific">Zasmidium cellare</name>
    <name type="common">Wine cellar mold</name>
    <name type="synonym">Racodium cellare</name>
    <dbReference type="NCBI Taxonomy" id="395010"/>
    <lineage>
        <taxon>Eukaryota</taxon>
        <taxon>Fungi</taxon>
        <taxon>Dikarya</taxon>
        <taxon>Ascomycota</taxon>
        <taxon>Pezizomycotina</taxon>
        <taxon>Dothideomycetes</taxon>
        <taxon>Dothideomycetidae</taxon>
        <taxon>Mycosphaerellales</taxon>
        <taxon>Mycosphaerellaceae</taxon>
        <taxon>Zasmidium</taxon>
    </lineage>
</organism>
<evidence type="ECO:0008006" key="4">
    <source>
        <dbReference type="Google" id="ProtNLM"/>
    </source>
</evidence>
<sequence length="326" mass="37781">MAGLKIRPNVGLFCDCYTHVAPKKLHHAWTRPFSRTTASLKSQPWTESELEILKHSFAAKLPLREIRNLLPGRTADAIRVHKHRQGLTRTTRRAPVGWTEAELATLRNALEGGMSYWEVQGMMQHRSVSALRARMNRLVLEEEEEQEEGAKKLVRWRKEDVQRVLELREREGMGYWEIAKVVGRSEEAVRNKYEISRGKDGSQARSRRNRAVVRGDGEGAAAVKQKVRWRREDDERMRLLRERDGMSWGEIAREDLESLRVLRAEKKLSWMEIGRAMGRSPDAVRVKYVDVFKPPRKKRRRGEDESKSMESEMGESGRVKEEGNEG</sequence>
<reference evidence="2 3" key="1">
    <citation type="journal article" date="2023" name="G3 (Bethesda)">
        <title>A chromosome-level genome assembly of Zasmidium syzygii isolated from banana leaves.</title>
        <authorList>
            <person name="van Westerhoven A.C."/>
            <person name="Mehrabi R."/>
            <person name="Talebi R."/>
            <person name="Steentjes M.B.F."/>
            <person name="Corcolon B."/>
            <person name="Chong P.A."/>
            <person name="Kema G.H.J."/>
            <person name="Seidl M.F."/>
        </authorList>
    </citation>
    <scope>NUCLEOTIDE SEQUENCE [LARGE SCALE GENOMIC DNA]</scope>
    <source>
        <strain evidence="2 3">P124</strain>
    </source>
</reference>
<evidence type="ECO:0000313" key="3">
    <source>
        <dbReference type="Proteomes" id="UP001305779"/>
    </source>
</evidence>
<proteinExistence type="predicted"/>
<feature type="region of interest" description="Disordered" evidence="1">
    <location>
        <begin position="292"/>
        <end position="326"/>
    </location>
</feature>
<keyword evidence="3" id="KW-1185">Reference proteome</keyword>
<protein>
    <recommendedName>
        <fullName evidence="4">Myb-like domain-containing protein</fullName>
    </recommendedName>
</protein>
<dbReference type="EMBL" id="JAXOVC010000006">
    <property type="protein sequence ID" value="KAK4500238.1"/>
    <property type="molecule type" value="Genomic_DNA"/>
</dbReference>
<feature type="region of interest" description="Disordered" evidence="1">
    <location>
        <begin position="196"/>
        <end position="218"/>
    </location>
</feature>